<protein>
    <submittedName>
        <fullName evidence="1">Uncharacterized protein</fullName>
    </submittedName>
</protein>
<name>A0A6H1ZX82_9ZZZZ</name>
<gene>
    <name evidence="1" type="ORF">TM448A02447_0005</name>
</gene>
<organism evidence="1">
    <name type="scientific">viral metagenome</name>
    <dbReference type="NCBI Taxonomy" id="1070528"/>
    <lineage>
        <taxon>unclassified sequences</taxon>
        <taxon>metagenomes</taxon>
        <taxon>organismal metagenomes</taxon>
    </lineage>
</organism>
<accession>A0A6H1ZX82</accession>
<dbReference type="EMBL" id="MT144307">
    <property type="protein sequence ID" value="QJA52031.1"/>
    <property type="molecule type" value="Genomic_DNA"/>
</dbReference>
<sequence>MKEFIGFRPKYSVSGAGSLPPVIRARIADSVTIREGGAVIDNGTTGISPVAGASTSVFGYVVGFEDKDGFLYKHKTSGFAGTYTESAQGDTYLATTTEGVAALLIPAAGVVCSGYLNAAALSSAGSNVPGYFLDSAGATSGEEYLLESSASTTKAQFKLMPGTTTRLATDPEHPESTRRVMVLGIEVLQAYDAGA</sequence>
<dbReference type="AlphaFoldDB" id="A0A6H1ZX82"/>
<reference evidence="1" key="1">
    <citation type="submission" date="2020-03" db="EMBL/GenBank/DDBJ databases">
        <title>The deep terrestrial virosphere.</title>
        <authorList>
            <person name="Holmfeldt K."/>
            <person name="Nilsson E."/>
            <person name="Simone D."/>
            <person name="Lopez-Fernandez M."/>
            <person name="Wu X."/>
            <person name="de Brujin I."/>
            <person name="Lundin D."/>
            <person name="Andersson A."/>
            <person name="Bertilsson S."/>
            <person name="Dopson M."/>
        </authorList>
    </citation>
    <scope>NUCLEOTIDE SEQUENCE</scope>
    <source>
        <strain evidence="1">TM448A02447</strain>
    </source>
</reference>
<proteinExistence type="predicted"/>
<evidence type="ECO:0000313" key="1">
    <source>
        <dbReference type="EMBL" id="QJA52031.1"/>
    </source>
</evidence>